<dbReference type="GO" id="GO:0005886">
    <property type="term" value="C:plasma membrane"/>
    <property type="evidence" value="ECO:0007669"/>
    <property type="project" value="UniProtKB-SubCell"/>
</dbReference>
<keyword evidence="5 7" id="KW-1133">Transmembrane helix</keyword>
<comment type="similarity">
    <text evidence="2">Belongs to the UPF0718 family.</text>
</comment>
<dbReference type="InterPro" id="IPR053166">
    <property type="entry name" value="UPF0718_permease"/>
</dbReference>
<organism evidence="8 9">
    <name type="scientific">Clostridium estertheticum</name>
    <dbReference type="NCBI Taxonomy" id="238834"/>
    <lineage>
        <taxon>Bacteria</taxon>
        <taxon>Bacillati</taxon>
        <taxon>Bacillota</taxon>
        <taxon>Clostridia</taxon>
        <taxon>Eubacteriales</taxon>
        <taxon>Clostridiaceae</taxon>
        <taxon>Clostridium</taxon>
    </lineage>
</organism>
<dbReference type="InterPro" id="IPR005524">
    <property type="entry name" value="DUF318"/>
</dbReference>
<protein>
    <submittedName>
        <fullName evidence="8">Permease</fullName>
    </submittedName>
</protein>
<evidence type="ECO:0000256" key="3">
    <source>
        <dbReference type="ARBA" id="ARBA00022475"/>
    </source>
</evidence>
<feature type="transmembrane region" description="Helical" evidence="7">
    <location>
        <begin position="246"/>
        <end position="263"/>
    </location>
</feature>
<reference evidence="8 9" key="1">
    <citation type="submission" date="2020-05" db="EMBL/GenBank/DDBJ databases">
        <title>Complete genome of Clostridium estertheticum subspecies estertheticum, isolated from Vacuum packed lamb meat from New Zealand imported to Switzerland.</title>
        <authorList>
            <person name="Wambui J."/>
            <person name="Stevens M.J.A."/>
            <person name="Stephan R."/>
        </authorList>
    </citation>
    <scope>NUCLEOTIDE SEQUENCE [LARGE SCALE GENOMIC DNA]</scope>
    <source>
        <strain evidence="8 9">CEST001</strain>
    </source>
</reference>
<evidence type="ECO:0000256" key="1">
    <source>
        <dbReference type="ARBA" id="ARBA00004651"/>
    </source>
</evidence>
<dbReference type="AlphaFoldDB" id="A0A7Y3WRB8"/>
<feature type="transmembrane region" description="Helical" evidence="7">
    <location>
        <begin position="151"/>
        <end position="170"/>
    </location>
</feature>
<evidence type="ECO:0000256" key="6">
    <source>
        <dbReference type="ARBA" id="ARBA00023136"/>
    </source>
</evidence>
<dbReference type="EMBL" id="JABEYB010000002">
    <property type="protein sequence ID" value="NNU74714.1"/>
    <property type="molecule type" value="Genomic_DNA"/>
</dbReference>
<accession>A0A7Y3WRB8</accession>
<feature type="transmembrane region" description="Helical" evidence="7">
    <location>
        <begin position="47"/>
        <end position="69"/>
    </location>
</feature>
<dbReference type="RefSeq" id="WP_171295585.1">
    <property type="nucleotide sequence ID" value="NZ_CP087098.1"/>
</dbReference>
<keyword evidence="3" id="KW-1003">Cell membrane</keyword>
<sequence length="338" mass="37018">MNVISQIFKWLNNEILKMTWLSNLIQSFVENVFGLSIKERLGGSVHFFIYDTIKIFILLSVLIFLISYIQSYFPPERTKKILGNIKGIKGNILGALLGTITPFCSCSSIPIFIGFNSAGLPLGITFSFLISSPLVDLASLLILMSFFGAKIAITYVVVGLILAVIGGTIIDNLHLEKYVEGYVKEIKDVDVEVIDMTRPERISYSKQQVKDTVHKVWLYVLIGVGIGAAIHNWIPQSIIETVVGNNNPFAVLLATAVGIPMYADIFGTLPIAEALFQKGVGIGTVLSFMMAVTALSLPSIIMLSKVVKPKLLTIFVAIVATGIVIIGYLFNAFSFLFV</sequence>
<feature type="transmembrane region" description="Helical" evidence="7">
    <location>
        <begin position="119"/>
        <end position="144"/>
    </location>
</feature>
<gene>
    <name evidence="8" type="ORF">HLQ16_02060</name>
</gene>
<evidence type="ECO:0000256" key="7">
    <source>
        <dbReference type="SAM" id="Phobius"/>
    </source>
</evidence>
<evidence type="ECO:0000313" key="8">
    <source>
        <dbReference type="EMBL" id="NNU74714.1"/>
    </source>
</evidence>
<evidence type="ECO:0000256" key="4">
    <source>
        <dbReference type="ARBA" id="ARBA00022692"/>
    </source>
</evidence>
<comment type="subcellular location">
    <subcellularLocation>
        <location evidence="1">Cell membrane</location>
        <topology evidence="1">Multi-pass membrane protein</topology>
    </subcellularLocation>
</comment>
<feature type="transmembrane region" description="Helical" evidence="7">
    <location>
        <begin position="216"/>
        <end position="234"/>
    </location>
</feature>
<feature type="transmembrane region" description="Helical" evidence="7">
    <location>
        <begin position="90"/>
        <end position="113"/>
    </location>
</feature>
<keyword evidence="6 7" id="KW-0472">Membrane</keyword>
<dbReference type="Proteomes" id="UP000531659">
    <property type="component" value="Unassembled WGS sequence"/>
</dbReference>
<evidence type="ECO:0000256" key="2">
    <source>
        <dbReference type="ARBA" id="ARBA00006386"/>
    </source>
</evidence>
<evidence type="ECO:0000313" key="9">
    <source>
        <dbReference type="Proteomes" id="UP000531659"/>
    </source>
</evidence>
<name>A0A7Y3WRB8_9CLOT</name>
<proteinExistence type="inferred from homology"/>
<dbReference type="Pfam" id="PF03773">
    <property type="entry name" value="ArsP_1"/>
    <property type="match status" value="1"/>
</dbReference>
<dbReference type="PANTHER" id="PTHR42775">
    <property type="entry name" value="PERMEASE RV2963-RELATED"/>
    <property type="match status" value="1"/>
</dbReference>
<feature type="transmembrane region" description="Helical" evidence="7">
    <location>
        <begin position="283"/>
        <end position="304"/>
    </location>
</feature>
<keyword evidence="4 7" id="KW-0812">Transmembrane</keyword>
<evidence type="ECO:0000256" key="5">
    <source>
        <dbReference type="ARBA" id="ARBA00022989"/>
    </source>
</evidence>
<feature type="transmembrane region" description="Helical" evidence="7">
    <location>
        <begin position="311"/>
        <end position="337"/>
    </location>
</feature>
<dbReference type="PANTHER" id="PTHR42775:SF1">
    <property type="entry name" value="PERMEASE RV2963-RELATED"/>
    <property type="match status" value="1"/>
</dbReference>
<comment type="caution">
    <text evidence="8">The sequence shown here is derived from an EMBL/GenBank/DDBJ whole genome shotgun (WGS) entry which is preliminary data.</text>
</comment>